<accession>X0SWJ0</accession>
<comment type="caution">
    <text evidence="1">The sequence shown here is derived from an EMBL/GenBank/DDBJ whole genome shotgun (WGS) entry which is preliminary data.</text>
</comment>
<sequence>GLNSPLQRIATDLSRILVDGLHGKPVSIIYIPKSKNFAYKRYVDIPFKQLVGGTVDAFGNR</sequence>
<organism evidence="1">
    <name type="scientific">marine sediment metagenome</name>
    <dbReference type="NCBI Taxonomy" id="412755"/>
    <lineage>
        <taxon>unclassified sequences</taxon>
        <taxon>metagenomes</taxon>
        <taxon>ecological metagenomes</taxon>
    </lineage>
</organism>
<feature type="non-terminal residue" evidence="1">
    <location>
        <position position="1"/>
    </location>
</feature>
<proteinExistence type="predicted"/>
<dbReference type="AlphaFoldDB" id="X0SWJ0"/>
<evidence type="ECO:0000313" key="1">
    <source>
        <dbReference type="EMBL" id="GAF80297.1"/>
    </source>
</evidence>
<gene>
    <name evidence="1" type="ORF">S01H1_13970</name>
</gene>
<dbReference type="EMBL" id="BARS01007239">
    <property type="protein sequence ID" value="GAF80297.1"/>
    <property type="molecule type" value="Genomic_DNA"/>
</dbReference>
<protein>
    <submittedName>
        <fullName evidence="1">Uncharacterized protein</fullName>
    </submittedName>
</protein>
<name>X0SWJ0_9ZZZZ</name>
<reference evidence="1" key="1">
    <citation type="journal article" date="2014" name="Front. Microbiol.">
        <title>High frequency of phylogenetically diverse reductive dehalogenase-homologous genes in deep subseafloor sedimentary metagenomes.</title>
        <authorList>
            <person name="Kawai M."/>
            <person name="Futagami T."/>
            <person name="Toyoda A."/>
            <person name="Takaki Y."/>
            <person name="Nishi S."/>
            <person name="Hori S."/>
            <person name="Arai W."/>
            <person name="Tsubouchi T."/>
            <person name="Morono Y."/>
            <person name="Uchiyama I."/>
            <person name="Ito T."/>
            <person name="Fujiyama A."/>
            <person name="Inagaki F."/>
            <person name="Takami H."/>
        </authorList>
    </citation>
    <scope>NUCLEOTIDE SEQUENCE</scope>
    <source>
        <strain evidence="1">Expedition CK06-06</strain>
    </source>
</reference>